<accession>A0A6B9SQF8</accession>
<evidence type="ECO:0000313" key="2">
    <source>
        <dbReference type="Proteomes" id="UP000472715"/>
    </source>
</evidence>
<dbReference type="EMBL" id="MN882349">
    <property type="protein sequence ID" value="QHJ73110.1"/>
    <property type="molecule type" value="Genomic_DNA"/>
</dbReference>
<dbReference type="Proteomes" id="UP000472715">
    <property type="component" value="Segment"/>
</dbReference>
<reference evidence="1 2" key="1">
    <citation type="submission" date="2019-12" db="EMBL/GenBank/DDBJ databases">
        <authorList>
            <person name="Dhungana G."/>
            <person name="Malla R."/>
            <person name="Rajaure M."/>
        </authorList>
    </citation>
    <scope>NUCLEOTIDE SEQUENCE [LARGE SCALE GENOMIC DNA]</scope>
</reference>
<gene>
    <name evidence="1" type="ORF">Makalu003_162</name>
</gene>
<sequence>MAKGPMNEMSVHVDIGSDIFGRYTDLVYADLVMTFQRDASGNFWFWYAVT</sequence>
<organism evidence="1 2">
    <name type="scientific">Escherichia phage Ec_Makalu_003</name>
    <dbReference type="NCBI Taxonomy" id="2704944"/>
    <lineage>
        <taxon>Viruses</taxon>
        <taxon>Duplodnaviria</taxon>
        <taxon>Heunggongvirae</taxon>
        <taxon>Uroviricota</taxon>
        <taxon>Caudoviricetes</taxon>
        <taxon>Pantevenvirales</taxon>
        <taxon>Straboviridae</taxon>
        <taxon>Krischvirus</taxon>
        <taxon>Krischvirus gec3s</taxon>
    </lineage>
</organism>
<proteinExistence type="predicted"/>
<protein>
    <submittedName>
        <fullName evidence="1">Uncharacterized protein</fullName>
    </submittedName>
</protein>
<name>A0A6B9SQF8_9CAUD</name>
<evidence type="ECO:0000313" key="1">
    <source>
        <dbReference type="EMBL" id="QHJ73110.1"/>
    </source>
</evidence>